<dbReference type="Pfam" id="PF02540">
    <property type="entry name" value="NAD_synthase"/>
    <property type="match status" value="1"/>
</dbReference>
<name>A0A4R2RQS4_9BACL</name>
<keyword evidence="7 8" id="KW-0520">NAD</keyword>
<dbReference type="InterPro" id="IPR003694">
    <property type="entry name" value="NAD_synthase"/>
</dbReference>
<keyword evidence="5 8" id="KW-0067">ATP-binding</keyword>
<feature type="domain" description="NAD/GMP synthase" evidence="11">
    <location>
        <begin position="27"/>
        <end position="263"/>
    </location>
</feature>
<evidence type="ECO:0000256" key="5">
    <source>
        <dbReference type="ARBA" id="ARBA00022840"/>
    </source>
</evidence>
<dbReference type="GO" id="GO:0005737">
    <property type="term" value="C:cytoplasm"/>
    <property type="evidence" value="ECO:0007669"/>
    <property type="project" value="InterPro"/>
</dbReference>
<comment type="caution">
    <text evidence="8">Lacks conserved residue(s) required for the propagation of feature annotation.</text>
</comment>
<gene>
    <name evidence="8" type="primary">nadE</name>
    <name evidence="12" type="ORF">EDD57_1317</name>
</gene>
<dbReference type="GO" id="GO:0046872">
    <property type="term" value="F:metal ion binding"/>
    <property type="evidence" value="ECO:0007669"/>
    <property type="project" value="UniProtKB-KW"/>
</dbReference>
<evidence type="ECO:0000256" key="7">
    <source>
        <dbReference type="ARBA" id="ARBA00023027"/>
    </source>
</evidence>
<evidence type="ECO:0000259" key="11">
    <source>
        <dbReference type="Pfam" id="PF02540"/>
    </source>
</evidence>
<dbReference type="PANTHER" id="PTHR23090">
    <property type="entry name" value="NH 3 /GLUTAMINE-DEPENDENT NAD + SYNTHETASE"/>
    <property type="match status" value="1"/>
</dbReference>
<dbReference type="GO" id="GO:0004359">
    <property type="term" value="F:glutaminase activity"/>
    <property type="evidence" value="ECO:0007669"/>
    <property type="project" value="InterPro"/>
</dbReference>
<dbReference type="RefSeq" id="WP_131849292.1">
    <property type="nucleotide sequence ID" value="NZ_SLXV01000031.1"/>
</dbReference>
<dbReference type="Proteomes" id="UP000294746">
    <property type="component" value="Unassembled WGS sequence"/>
</dbReference>
<dbReference type="EC" id="6.3.1.5" evidence="8 10"/>
<dbReference type="EMBL" id="SLXV01000031">
    <property type="protein sequence ID" value="TCP65643.1"/>
    <property type="molecule type" value="Genomic_DNA"/>
</dbReference>
<keyword evidence="4 8" id="KW-0547">Nucleotide-binding</keyword>
<dbReference type="GO" id="GO:0008795">
    <property type="term" value="F:NAD+ synthase activity"/>
    <property type="evidence" value="ECO:0007669"/>
    <property type="project" value="UniProtKB-UniRule"/>
</dbReference>
<dbReference type="SUPFAM" id="SSF52402">
    <property type="entry name" value="Adenine nucleotide alpha hydrolases-like"/>
    <property type="match status" value="1"/>
</dbReference>
<evidence type="ECO:0000256" key="10">
    <source>
        <dbReference type="RuleBase" id="RU003812"/>
    </source>
</evidence>
<reference evidence="12 13" key="1">
    <citation type="submission" date="2019-03" db="EMBL/GenBank/DDBJ databases">
        <title>Genomic Encyclopedia of Type Strains, Phase IV (KMG-IV): sequencing the most valuable type-strain genomes for metagenomic binning, comparative biology and taxonomic classification.</title>
        <authorList>
            <person name="Goeker M."/>
        </authorList>
    </citation>
    <scope>NUCLEOTIDE SEQUENCE [LARGE SCALE GENOMIC DNA]</scope>
    <source>
        <strain evidence="12 13">DSM 46831</strain>
    </source>
</reference>
<feature type="binding site" evidence="8">
    <location>
        <position position="148"/>
    </location>
    <ligand>
        <name>ATP</name>
        <dbReference type="ChEBI" id="CHEBI:30616"/>
    </ligand>
</feature>
<dbReference type="UniPathway" id="UPA00253">
    <property type="reaction ID" value="UER00333"/>
</dbReference>
<proteinExistence type="inferred from homology"/>
<dbReference type="OrthoDB" id="9803818at2"/>
<dbReference type="NCBIfam" id="TIGR00552">
    <property type="entry name" value="nadE"/>
    <property type="match status" value="1"/>
</dbReference>
<sequence>MSTQWLTDQLTEAPYLSLNEELTTQILTTALHEEVNKVGFRRVILGLSGGIDSALSLYLAVRAFGAENVIAVRMPYKQSSQNSLDDAEEAILDTGVKSLTVDITPQIDAYFERFPDASPLRRGNKMARERMTILYDLSAHYEALVVGTSNRTELLLGYGTQYGDSASAINPIGDLYKTQVRQLSRYVGVPNSILSKSPSADLWENQTDEGEIGFSYFDMDRVFYHMLDLKWDRRALHKQGFSDTLIDAVNRRIIRNQFKRVMPVILKVSNRTVGIDFRYLRDWGM</sequence>
<feature type="binding site" evidence="8">
    <location>
        <begin position="46"/>
        <end position="53"/>
    </location>
    <ligand>
        <name>ATP</name>
        <dbReference type="ChEBI" id="CHEBI:30616"/>
    </ligand>
</feature>
<organism evidence="12 13">
    <name type="scientific">Baia soyae</name>
    <dbReference type="NCBI Taxonomy" id="1544746"/>
    <lineage>
        <taxon>Bacteria</taxon>
        <taxon>Bacillati</taxon>
        <taxon>Bacillota</taxon>
        <taxon>Bacilli</taxon>
        <taxon>Bacillales</taxon>
        <taxon>Thermoactinomycetaceae</taxon>
        <taxon>Baia</taxon>
    </lineage>
</organism>
<dbReference type="GO" id="GO:0003952">
    <property type="term" value="F:NAD+ synthase (glutamine-hydrolyzing) activity"/>
    <property type="evidence" value="ECO:0007669"/>
    <property type="project" value="InterPro"/>
</dbReference>
<dbReference type="Gene3D" id="3.40.50.620">
    <property type="entry name" value="HUPs"/>
    <property type="match status" value="1"/>
</dbReference>
<comment type="catalytic activity">
    <reaction evidence="8 10">
        <text>deamido-NAD(+) + NH4(+) + ATP = AMP + diphosphate + NAD(+) + H(+)</text>
        <dbReference type="Rhea" id="RHEA:21188"/>
        <dbReference type="ChEBI" id="CHEBI:15378"/>
        <dbReference type="ChEBI" id="CHEBI:28938"/>
        <dbReference type="ChEBI" id="CHEBI:30616"/>
        <dbReference type="ChEBI" id="CHEBI:33019"/>
        <dbReference type="ChEBI" id="CHEBI:57540"/>
        <dbReference type="ChEBI" id="CHEBI:58437"/>
        <dbReference type="ChEBI" id="CHEBI:456215"/>
        <dbReference type="EC" id="6.3.1.5"/>
    </reaction>
</comment>
<dbReference type="InterPro" id="IPR014729">
    <property type="entry name" value="Rossmann-like_a/b/a_fold"/>
</dbReference>
<keyword evidence="2 8" id="KW-0436">Ligase</keyword>
<comment type="similarity">
    <text evidence="1 8 9">Belongs to the NAD synthetase family.</text>
</comment>
<feature type="binding site" evidence="8">
    <location>
        <position position="199"/>
    </location>
    <ligand>
        <name>ATP</name>
        <dbReference type="ChEBI" id="CHEBI:30616"/>
    </ligand>
</feature>
<evidence type="ECO:0000256" key="2">
    <source>
        <dbReference type="ARBA" id="ARBA00022598"/>
    </source>
</evidence>
<accession>A0A4R2RQS4</accession>
<evidence type="ECO:0000256" key="3">
    <source>
        <dbReference type="ARBA" id="ARBA00022723"/>
    </source>
</evidence>
<evidence type="ECO:0000256" key="8">
    <source>
        <dbReference type="HAMAP-Rule" id="MF_00193"/>
    </source>
</evidence>
<feature type="binding site" description="in other chain" evidence="8">
    <location>
        <position position="128"/>
    </location>
    <ligand>
        <name>deamido-NAD(+)</name>
        <dbReference type="ChEBI" id="CHEBI:58437"/>
        <note>ligand shared between two neighboring subunits</note>
    </ligand>
</feature>
<feature type="binding site" evidence="8">
    <location>
        <position position="177"/>
    </location>
    <ligand>
        <name>ATP</name>
        <dbReference type="ChEBI" id="CHEBI:30616"/>
    </ligand>
</feature>
<keyword evidence="6 8" id="KW-0460">Magnesium</keyword>
<feature type="binding site" evidence="8">
    <location>
        <position position="52"/>
    </location>
    <ligand>
        <name>Mg(2+)</name>
        <dbReference type="ChEBI" id="CHEBI:18420"/>
    </ligand>
</feature>
<keyword evidence="13" id="KW-1185">Reference proteome</keyword>
<dbReference type="InterPro" id="IPR022926">
    <property type="entry name" value="NH(3)-dep_NAD(+)_synth"/>
</dbReference>
<evidence type="ECO:0000256" key="1">
    <source>
        <dbReference type="ARBA" id="ARBA00005859"/>
    </source>
</evidence>
<dbReference type="GO" id="GO:0009435">
    <property type="term" value="P:NAD+ biosynthetic process"/>
    <property type="evidence" value="ECO:0007669"/>
    <property type="project" value="UniProtKB-UniRule"/>
</dbReference>
<comment type="caution">
    <text evidence="12">The sequence shown here is derived from an EMBL/GenBank/DDBJ whole genome shotgun (WGS) entry which is preliminary data.</text>
</comment>
<comment type="function">
    <text evidence="8">Catalyzes the ATP-dependent amidation of deamido-NAD to form NAD. Uses ammonia as a nitrogen source.</text>
</comment>
<dbReference type="InterPro" id="IPR022310">
    <property type="entry name" value="NAD/GMP_synthase"/>
</dbReference>
<evidence type="ECO:0000256" key="4">
    <source>
        <dbReference type="ARBA" id="ARBA00022741"/>
    </source>
</evidence>
<dbReference type="NCBIfam" id="NF010587">
    <property type="entry name" value="PRK13980.1"/>
    <property type="match status" value="1"/>
</dbReference>
<dbReference type="CDD" id="cd00553">
    <property type="entry name" value="NAD_synthase"/>
    <property type="match status" value="1"/>
</dbReference>
<dbReference type="HAMAP" id="MF_00193">
    <property type="entry name" value="NadE_ammonia_dep"/>
    <property type="match status" value="1"/>
</dbReference>
<dbReference type="FunFam" id="3.40.50.620:FF:000106">
    <property type="entry name" value="Glutamine-dependent NAD(+) synthetase"/>
    <property type="match status" value="1"/>
</dbReference>
<evidence type="ECO:0000256" key="9">
    <source>
        <dbReference type="RuleBase" id="RU003811"/>
    </source>
</evidence>
<comment type="pathway">
    <text evidence="8">Cofactor biosynthesis; NAD(+) biosynthesis; NAD(+) from deamido-NAD(+) (ammonia route): step 1/1.</text>
</comment>
<evidence type="ECO:0000256" key="6">
    <source>
        <dbReference type="ARBA" id="ARBA00022842"/>
    </source>
</evidence>
<keyword evidence="3 8" id="KW-0479">Metal-binding</keyword>
<evidence type="ECO:0000313" key="13">
    <source>
        <dbReference type="Proteomes" id="UP000294746"/>
    </source>
</evidence>
<dbReference type="GO" id="GO:0005524">
    <property type="term" value="F:ATP binding"/>
    <property type="evidence" value="ECO:0007669"/>
    <property type="project" value="UniProtKB-UniRule"/>
</dbReference>
<dbReference type="PANTHER" id="PTHR23090:SF9">
    <property type="entry name" value="GLUTAMINE-DEPENDENT NAD(+) SYNTHETASE"/>
    <property type="match status" value="1"/>
</dbReference>
<protein>
    <recommendedName>
        <fullName evidence="8 10">NH(3)-dependent NAD(+) synthetase</fullName>
        <ecNumber evidence="8 10">6.3.1.5</ecNumber>
    </recommendedName>
</protein>
<evidence type="ECO:0000313" key="12">
    <source>
        <dbReference type="EMBL" id="TCP65643.1"/>
    </source>
</evidence>
<dbReference type="AlphaFoldDB" id="A0A4R2RQS4"/>
<feature type="binding site" evidence="8">
    <location>
        <position position="153"/>
    </location>
    <ligand>
        <name>Mg(2+)</name>
        <dbReference type="ChEBI" id="CHEBI:18420"/>
    </ligand>
</feature>
<comment type="subunit">
    <text evidence="8">Homodimer.</text>
</comment>